<dbReference type="InterPro" id="IPR000595">
    <property type="entry name" value="cNMP-bd_dom"/>
</dbReference>
<dbReference type="AlphaFoldDB" id="A0A1V9YUH3"/>
<keyword evidence="5" id="KW-1185">Reference proteome</keyword>
<reference evidence="4 5" key="1">
    <citation type="journal article" date="2014" name="Genome Biol. Evol.">
        <title>The secreted proteins of Achlya hypogyna and Thraustotheca clavata identify the ancestral oomycete secretome and reveal gene acquisitions by horizontal gene transfer.</title>
        <authorList>
            <person name="Misner I."/>
            <person name="Blouin N."/>
            <person name="Leonard G."/>
            <person name="Richards T.A."/>
            <person name="Lane C.E."/>
        </authorList>
    </citation>
    <scope>NUCLEOTIDE SEQUENCE [LARGE SCALE GENOMIC DNA]</scope>
    <source>
        <strain evidence="4 5">ATCC 34112</strain>
    </source>
</reference>
<dbReference type="OrthoDB" id="67750at2759"/>
<feature type="region of interest" description="Disordered" evidence="2">
    <location>
        <begin position="366"/>
        <end position="387"/>
    </location>
</feature>
<name>A0A1V9YUH3_9STRA</name>
<sequence>MEAVIPRRKMILMEIPHEEVEPDTNSETVECWKKDEQWNVELRRHKNHLVNLIMKDPRNPAMEATLEAQQINLSQDELLERIHAAIDDLGSALYETLKTTYLRNMDSGLFSKAATDIRLLASYKVELRRQLNADVIKQKVIWTLLQEKIGSSITSPVVVPGAMTLGRFKIEALETITQFEELDASEKAQQRFHTRQIVLNQVNEYAWNNAQTARSGISHYRLSFQGLGHQESLQRLQHLLCVICHLPFLQNIAMHYKAEMVRAAQPLFLKKGHTIVSTLTTAPCLYMLVEGSVDVHNENGAVEHKEASDYFCCGIVDLLSSHPGAILVIVTSPSCLFATLTRSDFEEILEKAFAAPTQHKFITASCPKPPPPVRVRPATSASTRSVESHNSAIISASRLGLTSPKMTTHIAQTMANCDASRQFSQEYIEKKRLECQAKAQAQSNASNTAVNNTSQKKFNAKTKAQIHLLARLKISMTPHMHRPKANDITTSTALPTFEYFPRFAQDGFDVRHVELLFMGPRVSPMEEMNLVDIGPPLPESPSLIVPPKVRVDSSVLEKDQIARLCASSMSNNEAKSTTKPQNLFELKNTLNWKEEELEMLPEPTFAQFSDLRKRVSAIVVKCQKTPFSSISMYCYNWKHEDAPSTKSSPVPNATAITMAQLFGMDQDPGSALPHQDSYTQLQTNEEFLGPLETLDENNQQDEEIDTMQTSQQQLVFAQESSIEQTHGSDVPILSKLQTRSMKNLHRVNSNTMSSSILHSTHSTIYQNAEIPKHISQTSEIQRFEKSTNISLGDSSKKSEKHLFHLPSKRGRIYESVRTMPLLEKQSFARMEAYKRVIQRTATITTEVINQTEHLKELALDKALEDAGLTSTEPHSEKLCPFRIHLQERMENVLNALNLSAKTKLDLVMKYTNCNFTGQLEGALELWERATVCIKDREHTLQKIHDFELVASDPRRHFQTISTERLKEQRQRDKLFLLFQAHTDYCREAIRRLNEEYGDKVYFKDREYLEKMDHDYIELLYNLECERVRIYYNGITTEALLPTNESQANLPTQQTSKLIRAVKAKGDKELKELDEKLAELRMANEASIANARKEAMEKRRATRQLQLPQRPHRPKENTIQEALGSVLSKIRKKKALTEDSSLVN</sequence>
<proteinExistence type="predicted"/>
<organism evidence="4 5">
    <name type="scientific">Thraustotheca clavata</name>
    <dbReference type="NCBI Taxonomy" id="74557"/>
    <lineage>
        <taxon>Eukaryota</taxon>
        <taxon>Sar</taxon>
        <taxon>Stramenopiles</taxon>
        <taxon>Oomycota</taxon>
        <taxon>Saprolegniomycetes</taxon>
        <taxon>Saprolegniales</taxon>
        <taxon>Achlyaceae</taxon>
        <taxon>Thraustotheca</taxon>
    </lineage>
</organism>
<evidence type="ECO:0000313" key="4">
    <source>
        <dbReference type="EMBL" id="OQR89445.1"/>
    </source>
</evidence>
<dbReference type="InterPro" id="IPR037383">
    <property type="entry name" value="CCDC87"/>
</dbReference>
<accession>A0A1V9YUH3</accession>
<dbReference type="InterPro" id="IPR014710">
    <property type="entry name" value="RmlC-like_jellyroll"/>
</dbReference>
<evidence type="ECO:0000313" key="5">
    <source>
        <dbReference type="Proteomes" id="UP000243217"/>
    </source>
</evidence>
<dbReference type="Gene3D" id="2.60.120.10">
    <property type="entry name" value="Jelly Rolls"/>
    <property type="match status" value="1"/>
</dbReference>
<gene>
    <name evidence="4" type="ORF">THRCLA_09737</name>
</gene>
<dbReference type="InterPro" id="IPR018490">
    <property type="entry name" value="cNMP-bd_dom_sf"/>
</dbReference>
<protein>
    <recommendedName>
        <fullName evidence="3">Cyclic nucleotide-binding domain-containing protein</fullName>
    </recommendedName>
</protein>
<dbReference type="SUPFAM" id="SSF51206">
    <property type="entry name" value="cAMP-binding domain-like"/>
    <property type="match status" value="1"/>
</dbReference>
<dbReference type="CDD" id="cd00038">
    <property type="entry name" value="CAP_ED"/>
    <property type="match status" value="1"/>
</dbReference>
<evidence type="ECO:0000259" key="3">
    <source>
        <dbReference type="PROSITE" id="PS50042"/>
    </source>
</evidence>
<dbReference type="PROSITE" id="PS50042">
    <property type="entry name" value="CNMP_BINDING_3"/>
    <property type="match status" value="1"/>
</dbReference>
<keyword evidence="1" id="KW-0175">Coiled coil</keyword>
<dbReference type="PANTHER" id="PTHR16078">
    <property type="entry name" value="COILED-COIL DOMAIN-CONTAINING PROTEIN 87"/>
    <property type="match status" value="1"/>
</dbReference>
<dbReference type="PANTHER" id="PTHR16078:SF1">
    <property type="entry name" value="COILED-COIL DOMAIN-CONTAINING PROTEIN 87"/>
    <property type="match status" value="1"/>
</dbReference>
<comment type="caution">
    <text evidence="4">The sequence shown here is derived from an EMBL/GenBank/DDBJ whole genome shotgun (WGS) entry which is preliminary data.</text>
</comment>
<dbReference type="EMBL" id="JNBS01002743">
    <property type="protein sequence ID" value="OQR89445.1"/>
    <property type="molecule type" value="Genomic_DNA"/>
</dbReference>
<evidence type="ECO:0000256" key="1">
    <source>
        <dbReference type="SAM" id="Coils"/>
    </source>
</evidence>
<evidence type="ECO:0000256" key="2">
    <source>
        <dbReference type="SAM" id="MobiDB-lite"/>
    </source>
</evidence>
<feature type="domain" description="Cyclic nucleotide-binding" evidence="3">
    <location>
        <begin position="248"/>
        <end position="349"/>
    </location>
</feature>
<feature type="coiled-coil region" evidence="1">
    <location>
        <begin position="1062"/>
        <end position="1089"/>
    </location>
</feature>
<dbReference type="Proteomes" id="UP000243217">
    <property type="component" value="Unassembled WGS sequence"/>
</dbReference>